<name>A0A1N7SD82_9BURK</name>
<reference evidence="1 2" key="1">
    <citation type="submission" date="2016-12" db="EMBL/GenBank/DDBJ databases">
        <authorList>
            <person name="Song W.-J."/>
            <person name="Kurnit D.M."/>
        </authorList>
    </citation>
    <scope>NUCLEOTIDE SEQUENCE [LARGE SCALE GENOMIC DNA]</scope>
    <source>
        <strain evidence="1 2">STM7296</strain>
    </source>
</reference>
<organism evidence="1 2">
    <name type="scientific">Paraburkholderia ribeironis</name>
    <dbReference type="NCBI Taxonomy" id="1247936"/>
    <lineage>
        <taxon>Bacteria</taxon>
        <taxon>Pseudomonadati</taxon>
        <taxon>Pseudomonadota</taxon>
        <taxon>Betaproteobacteria</taxon>
        <taxon>Burkholderiales</taxon>
        <taxon>Burkholderiaceae</taxon>
        <taxon>Paraburkholderia</taxon>
    </lineage>
</organism>
<dbReference type="Proteomes" id="UP000187012">
    <property type="component" value="Unassembled WGS sequence"/>
</dbReference>
<accession>A0A1N7SD82</accession>
<keyword evidence="2" id="KW-1185">Reference proteome</keyword>
<dbReference type="EMBL" id="CYGX02000054">
    <property type="protein sequence ID" value="SIT45294.1"/>
    <property type="molecule type" value="Genomic_DNA"/>
</dbReference>
<gene>
    <name evidence="1" type="ORF">BN2475_540034</name>
</gene>
<protein>
    <submittedName>
        <fullName evidence="1">Uncharacterized protein</fullName>
    </submittedName>
</protein>
<evidence type="ECO:0000313" key="1">
    <source>
        <dbReference type="EMBL" id="SIT45294.1"/>
    </source>
</evidence>
<sequence>MDATQAAQYSGHHLTEWFFANKTCSGAKKAVLSF</sequence>
<evidence type="ECO:0000313" key="2">
    <source>
        <dbReference type="Proteomes" id="UP000187012"/>
    </source>
</evidence>
<proteinExistence type="predicted"/>
<dbReference type="AlphaFoldDB" id="A0A1N7SD82"/>